<dbReference type="GeneID" id="22158725"/>
<dbReference type="GO" id="GO:1990904">
    <property type="term" value="C:ribonucleoprotein complex"/>
    <property type="evidence" value="ECO:0007669"/>
    <property type="project" value="UniProtKB-KW"/>
</dbReference>
<organism evidence="5">
    <name type="scientific">Stichococcus bacillaris</name>
    <dbReference type="NCBI Taxonomy" id="37433"/>
    <lineage>
        <taxon>Eukaryota</taxon>
        <taxon>Viridiplantae</taxon>
        <taxon>Chlorophyta</taxon>
        <taxon>core chlorophytes</taxon>
        <taxon>Trebouxiophyceae</taxon>
        <taxon>Prasiolales</taxon>
        <taxon>Stichococcaceae</taxon>
        <taxon>Stichococcus</taxon>
    </lineage>
</organism>
<evidence type="ECO:0000256" key="3">
    <source>
        <dbReference type="ARBA" id="ARBA00023274"/>
    </source>
</evidence>
<keyword evidence="5" id="KW-0934">Plastid</keyword>
<dbReference type="EMBL" id="KM462864">
    <property type="protein sequence ID" value="AIT93684.1"/>
    <property type="molecule type" value="Genomic_DNA"/>
</dbReference>
<accession>A0A097KKH5</accession>
<dbReference type="Gene3D" id="3.30.70.330">
    <property type="match status" value="1"/>
</dbReference>
<dbReference type="GO" id="GO:0005840">
    <property type="term" value="C:ribosome"/>
    <property type="evidence" value="ECO:0007669"/>
    <property type="project" value="UniProtKB-KW"/>
</dbReference>
<name>A0A097KKH5_9CHLO</name>
<keyword evidence="2 5" id="KW-0689">Ribosomal protein</keyword>
<evidence type="ECO:0000256" key="2">
    <source>
        <dbReference type="ARBA" id="ARBA00022980"/>
    </source>
</evidence>
<keyword evidence="3" id="KW-0687">Ribonucleoprotein</keyword>
<sequence length="112" mass="13163">MNLLIHQIQTFKSKQLIKQHKYVFQVDRKLNKLQIKKLLEQIYQVTIVSVNTHIPPSKTLCKRVVVTVKSNESIDSKEVLDFKESLDIKPTPSYQLKISETRALSKRYFTDM</sequence>
<evidence type="ECO:0000256" key="4">
    <source>
        <dbReference type="ARBA" id="ARBA00035287"/>
    </source>
</evidence>
<protein>
    <recommendedName>
        <fullName evidence="4">Large ribosomal subunit protein uL23c</fullName>
    </recommendedName>
</protein>
<dbReference type="InterPro" id="IPR012677">
    <property type="entry name" value="Nucleotide-bd_a/b_plait_sf"/>
</dbReference>
<comment type="similarity">
    <text evidence="1">Belongs to the universal ribosomal protein uL23 family.</text>
</comment>
<evidence type="ECO:0000256" key="1">
    <source>
        <dbReference type="ARBA" id="ARBA00006700"/>
    </source>
</evidence>
<dbReference type="Pfam" id="PF00276">
    <property type="entry name" value="Ribosomal_L23"/>
    <property type="match status" value="1"/>
</dbReference>
<dbReference type="InterPro" id="IPR013025">
    <property type="entry name" value="Ribosomal_uL23-like"/>
</dbReference>
<dbReference type="InterPro" id="IPR012678">
    <property type="entry name" value="Ribosomal_uL23/eL15/eS24_sf"/>
</dbReference>
<gene>
    <name evidence="5" type="primary">rpl23</name>
</gene>
<proteinExistence type="inferred from homology"/>
<dbReference type="GO" id="GO:0006412">
    <property type="term" value="P:translation"/>
    <property type="evidence" value="ECO:0007669"/>
    <property type="project" value="InterPro"/>
</dbReference>
<dbReference type="RefSeq" id="YP_009105037.1">
    <property type="nucleotide sequence ID" value="NC_025527.1"/>
</dbReference>
<dbReference type="AlphaFoldDB" id="A0A097KKH5"/>
<reference evidence="5" key="1">
    <citation type="journal article" date="2014" name="BMC Evol. Biol.">
        <title>Chloroplast phylogenomic analysis resolves deep-level relationships within the green algal class Trebouxiophyceae.</title>
        <authorList>
            <person name="Lemieux C."/>
            <person name="Otis C."/>
            <person name="Turmel M."/>
        </authorList>
    </citation>
    <scope>NUCLEOTIDE SEQUENCE</scope>
</reference>
<dbReference type="SUPFAM" id="SSF54189">
    <property type="entry name" value="Ribosomal proteins S24e, L23 and L15e"/>
    <property type="match status" value="1"/>
</dbReference>
<keyword evidence="5" id="KW-0150">Chloroplast</keyword>
<dbReference type="GO" id="GO:0003735">
    <property type="term" value="F:structural constituent of ribosome"/>
    <property type="evidence" value="ECO:0007669"/>
    <property type="project" value="InterPro"/>
</dbReference>
<geneLocation type="chloroplast" evidence="5"/>
<evidence type="ECO:0000313" key="5">
    <source>
        <dbReference type="EMBL" id="AIT93684.1"/>
    </source>
</evidence>